<keyword evidence="3" id="KW-1185">Reference proteome</keyword>
<dbReference type="Gene3D" id="1.10.287.100">
    <property type="match status" value="1"/>
</dbReference>
<name>A0A7D3VW35_ACTVE</name>
<dbReference type="GO" id="GO:0003700">
    <property type="term" value="F:DNA-binding transcription factor activity"/>
    <property type="evidence" value="ECO:0007669"/>
    <property type="project" value="InterPro"/>
</dbReference>
<reference evidence="2 3" key="1">
    <citation type="submission" date="2020-05" db="EMBL/GenBank/DDBJ databases">
        <title>Actinomadura verrucosospora NRRL-B18236 (PFL_A860) Genome sequencing and assembly.</title>
        <authorList>
            <person name="Samborskyy M."/>
        </authorList>
    </citation>
    <scope>NUCLEOTIDE SEQUENCE [LARGE SCALE GENOMIC DNA]</scope>
    <source>
        <strain evidence="2 3">NRRL:B18236</strain>
    </source>
</reference>
<sequence length="149" mass="16224">MTDHEHLAERLRTSIGGLVRATRTRADALPPPIAQTLGLLDRDGEASIASLAQRRRVRHQSQSRTVKDLEDLGYAARRANPHDARGRVIAITPAGRAALDRDRRARRDWLAAAIATTLAPAEQALLAELPALLDRLTAHAADTDPADPR</sequence>
<feature type="domain" description="HTH marR-type" evidence="1">
    <location>
        <begin position="1"/>
        <end position="138"/>
    </location>
</feature>
<dbReference type="PANTHER" id="PTHR39515">
    <property type="entry name" value="CONSERVED PROTEIN"/>
    <property type="match status" value="1"/>
</dbReference>
<evidence type="ECO:0000259" key="1">
    <source>
        <dbReference type="PROSITE" id="PS50995"/>
    </source>
</evidence>
<organism evidence="2 3">
    <name type="scientific">Actinomadura verrucosospora</name>
    <dbReference type="NCBI Taxonomy" id="46165"/>
    <lineage>
        <taxon>Bacteria</taxon>
        <taxon>Bacillati</taxon>
        <taxon>Actinomycetota</taxon>
        <taxon>Actinomycetes</taxon>
        <taxon>Streptosporangiales</taxon>
        <taxon>Thermomonosporaceae</taxon>
        <taxon>Actinomadura</taxon>
    </lineage>
</organism>
<protein>
    <submittedName>
        <fullName evidence="2">MarR family transcriptional regulator</fullName>
    </submittedName>
</protein>
<dbReference type="InterPro" id="IPR000835">
    <property type="entry name" value="HTH_MarR-typ"/>
</dbReference>
<evidence type="ECO:0000313" key="3">
    <source>
        <dbReference type="Proteomes" id="UP000501240"/>
    </source>
</evidence>
<dbReference type="Pfam" id="PF12802">
    <property type="entry name" value="MarR_2"/>
    <property type="match status" value="1"/>
</dbReference>
<proteinExistence type="predicted"/>
<dbReference type="Gene3D" id="1.10.10.10">
    <property type="entry name" value="Winged helix-like DNA-binding domain superfamily/Winged helix DNA-binding domain"/>
    <property type="match status" value="1"/>
</dbReference>
<dbReference type="AlphaFoldDB" id="A0A7D3VW35"/>
<accession>A0A7D3VW35</accession>
<dbReference type="PROSITE" id="PS50995">
    <property type="entry name" value="HTH_MARR_2"/>
    <property type="match status" value="1"/>
</dbReference>
<dbReference type="RefSeq" id="WP_173097969.1">
    <property type="nucleotide sequence ID" value="NZ_CP053892.1"/>
</dbReference>
<dbReference type="SMART" id="SM00347">
    <property type="entry name" value="HTH_MARR"/>
    <property type="match status" value="1"/>
</dbReference>
<dbReference type="Proteomes" id="UP000501240">
    <property type="component" value="Chromosome"/>
</dbReference>
<dbReference type="InterPro" id="IPR036388">
    <property type="entry name" value="WH-like_DNA-bd_sf"/>
</dbReference>
<evidence type="ECO:0000313" key="2">
    <source>
        <dbReference type="EMBL" id="QKG24118.1"/>
    </source>
</evidence>
<dbReference type="SUPFAM" id="SSF46785">
    <property type="entry name" value="Winged helix' DNA-binding domain"/>
    <property type="match status" value="1"/>
</dbReference>
<dbReference type="EMBL" id="CP053892">
    <property type="protein sequence ID" value="QKG24118.1"/>
    <property type="molecule type" value="Genomic_DNA"/>
</dbReference>
<dbReference type="InterPro" id="IPR036390">
    <property type="entry name" value="WH_DNA-bd_sf"/>
</dbReference>
<gene>
    <name evidence="2" type="ORF">ACTIVE_5761</name>
</gene>
<dbReference type="InterPro" id="IPR052526">
    <property type="entry name" value="HTH-type_Bedaq_tolerance"/>
</dbReference>
<dbReference type="PANTHER" id="PTHR39515:SF2">
    <property type="entry name" value="HTH-TYPE TRANSCRIPTIONAL REGULATOR RV0880"/>
    <property type="match status" value="1"/>
</dbReference>